<dbReference type="EMBL" id="UYWW01006327">
    <property type="protein sequence ID" value="VDM14682.1"/>
    <property type="molecule type" value="Genomic_DNA"/>
</dbReference>
<evidence type="ECO:0000313" key="1">
    <source>
        <dbReference type="EMBL" id="VDM14682.1"/>
    </source>
</evidence>
<sequence>MKTETKIFFLLQLQRRWQISETNPSTHIAIIDTTTNSDNSALLQELFCEACSTLYNDILNAIDHQSLPSLPERKQ</sequence>
<proteinExistence type="predicted"/>
<evidence type="ECO:0000313" key="2">
    <source>
        <dbReference type="Proteomes" id="UP000270924"/>
    </source>
</evidence>
<accession>A0A3P7FWC3</accession>
<protein>
    <submittedName>
        <fullName evidence="1">Uncharacterized protein</fullName>
    </submittedName>
</protein>
<dbReference type="InParanoid" id="A0A3P7FWC3"/>
<gene>
    <name evidence="1" type="ORF">WBA_LOCUS8068</name>
</gene>
<organism evidence="1 2">
    <name type="scientific">Wuchereria bancrofti</name>
    <dbReference type="NCBI Taxonomy" id="6293"/>
    <lineage>
        <taxon>Eukaryota</taxon>
        <taxon>Metazoa</taxon>
        <taxon>Ecdysozoa</taxon>
        <taxon>Nematoda</taxon>
        <taxon>Chromadorea</taxon>
        <taxon>Rhabditida</taxon>
        <taxon>Spirurina</taxon>
        <taxon>Spiruromorpha</taxon>
        <taxon>Filarioidea</taxon>
        <taxon>Onchocercidae</taxon>
        <taxon>Wuchereria</taxon>
    </lineage>
</organism>
<dbReference type="AlphaFoldDB" id="A0A3P7FWC3"/>
<dbReference type="OrthoDB" id="5852599at2759"/>
<dbReference type="Proteomes" id="UP000270924">
    <property type="component" value="Unassembled WGS sequence"/>
</dbReference>
<reference evidence="1 2" key="1">
    <citation type="submission" date="2018-11" db="EMBL/GenBank/DDBJ databases">
        <authorList>
            <consortium name="Pathogen Informatics"/>
        </authorList>
    </citation>
    <scope>NUCLEOTIDE SEQUENCE [LARGE SCALE GENOMIC DNA]</scope>
</reference>
<keyword evidence="2" id="KW-1185">Reference proteome</keyword>
<name>A0A3P7FWC3_WUCBA</name>